<protein>
    <submittedName>
        <fullName evidence="2">Catechol 2,3-dioxygenase-like lactoylglutathione lyase family enzyme</fullName>
    </submittedName>
</protein>
<sequence>MSTDPASTHDPASTEGAPAARLAMVTVDCADPGASAAFWSALLGLPISYADENAAMVGGADGSPAIGFGKVEGYRPPSWPGEPSDKQFHLDLDVADIPAAEARAVALGATVPEFQPGDRWRVLLDPAGHPFCLASWS</sequence>
<dbReference type="AlphaFoldDB" id="A0A7W3IQR9"/>
<dbReference type="InterPro" id="IPR041581">
    <property type="entry name" value="Glyoxalase_6"/>
</dbReference>
<name>A0A7W3IQR9_9ACTN</name>
<dbReference type="RefSeq" id="WP_182559118.1">
    <property type="nucleotide sequence ID" value="NZ_JACGWT010000002.1"/>
</dbReference>
<keyword evidence="2" id="KW-0560">Oxidoreductase</keyword>
<dbReference type="EMBL" id="JACGWT010000002">
    <property type="protein sequence ID" value="MBA8793507.1"/>
    <property type="molecule type" value="Genomic_DNA"/>
</dbReference>
<dbReference type="PANTHER" id="PTHR35908">
    <property type="entry name" value="HYPOTHETICAL FUSION PROTEIN"/>
    <property type="match status" value="1"/>
</dbReference>
<evidence type="ECO:0000259" key="1">
    <source>
        <dbReference type="Pfam" id="PF18029"/>
    </source>
</evidence>
<accession>A0A7W3IQR9</accession>
<proteinExistence type="predicted"/>
<keyword evidence="2" id="KW-0456">Lyase</keyword>
<dbReference type="GO" id="GO:0051213">
    <property type="term" value="F:dioxygenase activity"/>
    <property type="evidence" value="ECO:0007669"/>
    <property type="project" value="UniProtKB-KW"/>
</dbReference>
<organism evidence="2 3">
    <name type="scientific">Microlunatus kandeliicorticis</name>
    <dbReference type="NCBI Taxonomy" id="1759536"/>
    <lineage>
        <taxon>Bacteria</taxon>
        <taxon>Bacillati</taxon>
        <taxon>Actinomycetota</taxon>
        <taxon>Actinomycetes</taxon>
        <taxon>Propionibacteriales</taxon>
        <taxon>Propionibacteriaceae</taxon>
        <taxon>Microlunatus</taxon>
    </lineage>
</organism>
<dbReference type="InterPro" id="IPR029068">
    <property type="entry name" value="Glyas_Bleomycin-R_OHBP_Dase"/>
</dbReference>
<dbReference type="GO" id="GO:0016829">
    <property type="term" value="F:lyase activity"/>
    <property type="evidence" value="ECO:0007669"/>
    <property type="project" value="UniProtKB-KW"/>
</dbReference>
<feature type="domain" description="Glyoxalase-like" evidence="1">
    <location>
        <begin position="24"/>
        <end position="133"/>
    </location>
</feature>
<evidence type="ECO:0000313" key="2">
    <source>
        <dbReference type="EMBL" id="MBA8793507.1"/>
    </source>
</evidence>
<gene>
    <name evidence="2" type="ORF">FHX74_001112</name>
</gene>
<evidence type="ECO:0000313" key="3">
    <source>
        <dbReference type="Proteomes" id="UP000523079"/>
    </source>
</evidence>
<dbReference type="SUPFAM" id="SSF54593">
    <property type="entry name" value="Glyoxalase/Bleomycin resistance protein/Dihydroxybiphenyl dioxygenase"/>
    <property type="match status" value="1"/>
</dbReference>
<dbReference type="Gene3D" id="3.10.180.10">
    <property type="entry name" value="2,3-Dihydroxybiphenyl 1,2-Dioxygenase, domain 1"/>
    <property type="match status" value="1"/>
</dbReference>
<reference evidence="2 3" key="1">
    <citation type="submission" date="2020-07" db="EMBL/GenBank/DDBJ databases">
        <title>Sequencing the genomes of 1000 actinobacteria strains.</title>
        <authorList>
            <person name="Klenk H.-P."/>
        </authorList>
    </citation>
    <scope>NUCLEOTIDE SEQUENCE [LARGE SCALE GENOMIC DNA]</scope>
    <source>
        <strain evidence="2 3">DSM 100723</strain>
    </source>
</reference>
<keyword evidence="3" id="KW-1185">Reference proteome</keyword>
<dbReference type="Proteomes" id="UP000523079">
    <property type="component" value="Unassembled WGS sequence"/>
</dbReference>
<dbReference type="CDD" id="cd06587">
    <property type="entry name" value="VOC"/>
    <property type="match status" value="1"/>
</dbReference>
<dbReference type="PANTHER" id="PTHR35908:SF1">
    <property type="entry name" value="CONSERVED PROTEIN"/>
    <property type="match status" value="1"/>
</dbReference>
<dbReference type="Pfam" id="PF18029">
    <property type="entry name" value="Glyoxalase_6"/>
    <property type="match status" value="1"/>
</dbReference>
<comment type="caution">
    <text evidence="2">The sequence shown here is derived from an EMBL/GenBank/DDBJ whole genome shotgun (WGS) entry which is preliminary data.</text>
</comment>
<keyword evidence="2" id="KW-0223">Dioxygenase</keyword>